<dbReference type="VEuPathDB" id="FungiDB:BON22_0826"/>
<name>A0A061ANJ7_CYBFA</name>
<dbReference type="Pfam" id="PF03109">
    <property type="entry name" value="ABC1"/>
    <property type="match status" value="1"/>
</dbReference>
<evidence type="ECO:0000259" key="2">
    <source>
        <dbReference type="Pfam" id="PF03109"/>
    </source>
</evidence>
<dbReference type="InterPro" id="IPR011009">
    <property type="entry name" value="Kinase-like_dom_sf"/>
</dbReference>
<dbReference type="InterPro" id="IPR004147">
    <property type="entry name" value="ABC1_dom"/>
</dbReference>
<comment type="similarity">
    <text evidence="1">Belongs to the protein kinase superfamily. ADCK protein kinase family.</text>
</comment>
<dbReference type="GO" id="GO:0007005">
    <property type="term" value="P:mitochondrion organization"/>
    <property type="evidence" value="ECO:0007669"/>
    <property type="project" value="TreeGrafter"/>
</dbReference>
<dbReference type="PANTHER" id="PTHR43173">
    <property type="entry name" value="ABC1 FAMILY PROTEIN"/>
    <property type="match status" value="1"/>
</dbReference>
<evidence type="ECO:0000256" key="1">
    <source>
        <dbReference type="ARBA" id="ARBA00009670"/>
    </source>
</evidence>
<dbReference type="SUPFAM" id="SSF56112">
    <property type="entry name" value="Protein kinase-like (PK-like)"/>
    <property type="match status" value="1"/>
</dbReference>
<dbReference type="GO" id="GO:0005743">
    <property type="term" value="C:mitochondrial inner membrane"/>
    <property type="evidence" value="ECO:0007669"/>
    <property type="project" value="TreeGrafter"/>
</dbReference>
<dbReference type="OrthoDB" id="427480at2759"/>
<dbReference type="EMBL" id="LK052886">
    <property type="protein sequence ID" value="CDR36298.1"/>
    <property type="molecule type" value="Genomic_DNA"/>
</dbReference>
<sequence length="561" mass="64653">MFSHTLKKTLVRNSTQRGLSTAFSSPRSSYSFRSHPKKYIFGGLFTAGALAYATNDEFHDGVRHTYLTLGRVSVVAGATVRCFWQYKRTLGKEYETNTEKHQAMSKCHKKCAEITLKALEKNGGIYIKLGQHISAMTYLFPPEWTSTMRPLEDKCPESSFEEIDEMFKHDWGHSIDELFAEFDKKPIGAASLAQVHIARLKNGEKVAVKCQHPSLKEFVPLDIFLTQTVFAALDRVFPEYPLVWLGEELQESIYVELDFRNEAKNARRTSEYFSNFQHNTALRVPNVIKSTNRILVMEFIGGERLDNTEFMDKNGINRSEVSACLSHTFNNMVFTPGVGVHCDPHGGNLAIRRKPADGNPSNPFNFEIILYDHGLYRDVPTELRTDYAKFWLAMIARDQETMKKYAKKFANIDDAQFPVLAAAITGRDINTALNYDIKKVRDDDEIERMKYALTEGELLTDLMIILSRVPRVVLLIMKTNDLTRHLDEVLKNPLGPERTFLILSKYAANAVYQDDLRKAMQESFWRRYVDILKAWCHYKEIAGKLYVYDFVMWIKNWFTRV</sequence>
<accession>A0A061ANJ7</accession>
<evidence type="ECO:0000313" key="3">
    <source>
        <dbReference type="EMBL" id="CDR36298.1"/>
    </source>
</evidence>
<dbReference type="CDD" id="cd13969">
    <property type="entry name" value="ADCK1-like"/>
    <property type="match status" value="1"/>
</dbReference>
<dbReference type="PhylomeDB" id="A0A061ANJ7"/>
<dbReference type="InterPro" id="IPR045307">
    <property type="entry name" value="ADCK1_dom"/>
</dbReference>
<dbReference type="GO" id="GO:0055088">
    <property type="term" value="P:lipid homeostasis"/>
    <property type="evidence" value="ECO:0007669"/>
    <property type="project" value="TreeGrafter"/>
</dbReference>
<proteinExistence type="inferred from homology"/>
<protein>
    <submittedName>
        <fullName evidence="3">CYFA0S01e00232g1_1</fullName>
    </submittedName>
</protein>
<dbReference type="InterPro" id="IPR051130">
    <property type="entry name" value="Mito_struct-func_regulator"/>
</dbReference>
<gene>
    <name evidence="3" type="ORF">CYFA0S_01e00232g</name>
</gene>
<organism evidence="3">
    <name type="scientific">Cyberlindnera fabianii</name>
    <name type="common">Yeast</name>
    <name type="synonym">Hansenula fabianii</name>
    <dbReference type="NCBI Taxonomy" id="36022"/>
    <lineage>
        <taxon>Eukaryota</taxon>
        <taxon>Fungi</taxon>
        <taxon>Dikarya</taxon>
        <taxon>Ascomycota</taxon>
        <taxon>Saccharomycotina</taxon>
        <taxon>Saccharomycetes</taxon>
        <taxon>Phaffomycetales</taxon>
        <taxon>Phaffomycetaceae</taxon>
        <taxon>Cyberlindnera</taxon>
    </lineage>
</organism>
<dbReference type="PANTHER" id="PTHR43173:SF19">
    <property type="entry name" value="AARF DOMAIN-CONTAINING PROTEIN KINASE 1"/>
    <property type="match status" value="1"/>
</dbReference>
<dbReference type="AlphaFoldDB" id="A0A061ANJ7"/>
<feature type="domain" description="ABC1 atypical kinase-like" evidence="2">
    <location>
        <begin position="151"/>
        <end position="405"/>
    </location>
</feature>
<reference evidence="3" key="1">
    <citation type="journal article" date="2014" name="Genome Announc.">
        <title>Genome sequence of the yeast Cyberlindnera fabianii (Hansenula fabianii).</title>
        <authorList>
            <person name="Freel K.C."/>
            <person name="Sarilar V."/>
            <person name="Neuveglise C."/>
            <person name="Devillers H."/>
            <person name="Friedrich A."/>
            <person name="Schacherer J."/>
        </authorList>
    </citation>
    <scope>NUCLEOTIDE SEQUENCE</scope>
    <source>
        <strain evidence="3">YJS4271</strain>
    </source>
</reference>